<dbReference type="AlphaFoldDB" id="A0A3M7SWL8"/>
<reference evidence="1 2" key="1">
    <citation type="journal article" date="2018" name="Sci. Rep.">
        <title>Genomic signatures of local adaptation to the degree of environmental predictability in rotifers.</title>
        <authorList>
            <person name="Franch-Gras L."/>
            <person name="Hahn C."/>
            <person name="Garcia-Roger E.M."/>
            <person name="Carmona M.J."/>
            <person name="Serra M."/>
            <person name="Gomez A."/>
        </authorList>
    </citation>
    <scope>NUCLEOTIDE SEQUENCE [LARGE SCALE GENOMIC DNA]</scope>
    <source>
        <strain evidence="1">HYR1</strain>
    </source>
</reference>
<comment type="caution">
    <text evidence="1">The sequence shown here is derived from an EMBL/GenBank/DDBJ whole genome shotgun (WGS) entry which is preliminary data.</text>
</comment>
<dbReference type="SUPFAM" id="SSF46565">
    <property type="entry name" value="Chaperone J-domain"/>
    <property type="match status" value="1"/>
</dbReference>
<dbReference type="Gene3D" id="1.10.287.110">
    <property type="entry name" value="DnaJ domain"/>
    <property type="match status" value="1"/>
</dbReference>
<dbReference type="OrthoDB" id="6783748at2759"/>
<accession>A0A3M7SWL8</accession>
<proteinExistence type="predicted"/>
<keyword evidence="2" id="KW-1185">Reference proteome</keyword>
<evidence type="ECO:0000313" key="1">
    <source>
        <dbReference type="EMBL" id="RNA40122.1"/>
    </source>
</evidence>
<dbReference type="Proteomes" id="UP000276133">
    <property type="component" value="Unassembled WGS sequence"/>
</dbReference>
<dbReference type="InterPro" id="IPR036869">
    <property type="entry name" value="J_dom_sf"/>
</dbReference>
<gene>
    <name evidence="1" type="ORF">BpHYR1_052505</name>
</gene>
<dbReference type="EMBL" id="REGN01000674">
    <property type="protein sequence ID" value="RNA40122.1"/>
    <property type="molecule type" value="Genomic_DNA"/>
</dbReference>
<protein>
    <submittedName>
        <fullName evidence="1">Uncharacterized protein</fullName>
    </submittedName>
</protein>
<evidence type="ECO:0000313" key="2">
    <source>
        <dbReference type="Proteomes" id="UP000276133"/>
    </source>
</evidence>
<sequence>MFGRNLKLPKSKSSLISELTCGQDEVDQEVEQDPSSYKEGDLVLKNVGTFNPGLSKIPTRRFGGPRANCYGNWSLLKTPSILSKKELMPPVAIYFALRTYSGGPWKFQNTLLAKHLSKCVGILSRMEQILLSFYKTIRNKYFKLYLKYHPDKRNYDGKSMKLKITAYKKLKKT</sequence>
<organism evidence="1 2">
    <name type="scientific">Brachionus plicatilis</name>
    <name type="common">Marine rotifer</name>
    <name type="synonym">Brachionus muelleri</name>
    <dbReference type="NCBI Taxonomy" id="10195"/>
    <lineage>
        <taxon>Eukaryota</taxon>
        <taxon>Metazoa</taxon>
        <taxon>Spiralia</taxon>
        <taxon>Gnathifera</taxon>
        <taxon>Rotifera</taxon>
        <taxon>Eurotatoria</taxon>
        <taxon>Monogononta</taxon>
        <taxon>Pseudotrocha</taxon>
        <taxon>Ploima</taxon>
        <taxon>Brachionidae</taxon>
        <taxon>Brachionus</taxon>
    </lineage>
</organism>
<name>A0A3M7SWL8_BRAPC</name>